<sequence>MGLCVSKQSVAGSSEPAAYDGEELPRASTVSSFESVMSPQSPYLSALRVSLGTRPDRLRRCGDESLEQHQIQQLAYHMGAYVVGDKVTSPTRLATAGQTVNDVRLILKHGRGNVKADDIPSKGHNGIGSSVAKSAADAHSKLAVGVVMGAAVCDQSAPLCAILHAPHMAVNERSVTAAASVPMKEITDDGNEIPVKAGHIWNELRRGRRDPRSTVVMDAWANGPAVRLKDSAWSGKPAKEGRWSMEKSSAESLKNRIEGLIPLVHPDEDQDIARILKYHQKKPTAWEKYAEPQVISSTFADKVRNVLVHVPESQQRDIASRMIRETYGMNPQSQAHQDAVESVLEAVNQLDSLPRPPVVPPGC</sequence>
<evidence type="ECO:0000313" key="1">
    <source>
        <dbReference type="EMBL" id="SMR01311.1"/>
    </source>
</evidence>
<reference evidence="1 3" key="1">
    <citation type="submission" date="2017-05" db="EMBL/GenBank/DDBJ databases">
        <authorList>
            <person name="Blom J."/>
        </authorList>
    </citation>
    <scope>NUCLEOTIDE SEQUENCE [LARGE SCALE GENOMIC DNA]</scope>
    <source>
        <strain evidence="1">PD885</strain>
        <plasmid evidence="1">pPD885-27</plasmid>
        <plasmid evidence="3">ppd885-27</plasmid>
    </source>
</reference>
<organism evidence="2 4">
    <name type="scientific">Xanthomonas fragariae</name>
    <dbReference type="NCBI Taxonomy" id="48664"/>
    <lineage>
        <taxon>Bacteria</taxon>
        <taxon>Pseudomonadati</taxon>
        <taxon>Pseudomonadota</taxon>
        <taxon>Gammaproteobacteria</taxon>
        <taxon>Lysobacterales</taxon>
        <taxon>Lysobacteraceae</taxon>
        <taxon>Xanthomonas</taxon>
    </lineage>
</organism>
<dbReference type="Proteomes" id="UP000195877">
    <property type="component" value="Plasmid pPD885-27"/>
</dbReference>
<reference evidence="2 4" key="2">
    <citation type="submission" date="2017-05" db="EMBL/GenBank/DDBJ databases">
        <authorList>
            <person name="Song R."/>
            <person name="Chenine A.L."/>
            <person name="Ruprecht R.M."/>
        </authorList>
    </citation>
    <scope>NUCLEOTIDE SEQUENCE [LARGE SCALE GENOMIC DNA]</scope>
    <source>
        <strain evidence="2">PD5205</strain>
        <plasmid evidence="4">ppd5205.21</plasmid>
    </source>
</reference>
<evidence type="ECO:0000313" key="2">
    <source>
        <dbReference type="EMBL" id="SMR06060.1"/>
    </source>
</evidence>
<name>A0A1Y6HFH4_9XANT</name>
<keyword evidence="3" id="KW-1185">Reference proteome</keyword>
<evidence type="ECO:0008006" key="5">
    <source>
        <dbReference type="Google" id="ProtNLM"/>
    </source>
</evidence>
<dbReference type="AlphaFoldDB" id="A0A1Y6HFH4"/>
<keyword evidence="1" id="KW-0614">Plasmid</keyword>
<dbReference type="EMBL" id="LT853884">
    <property type="protein sequence ID" value="SMR01311.1"/>
    <property type="molecule type" value="Genomic_DNA"/>
</dbReference>
<geneLocation type="plasmid" evidence="3">
    <name>ppd885-27</name>
</geneLocation>
<proteinExistence type="predicted"/>
<geneLocation type="plasmid" evidence="4">
    <name>ppd5205.21</name>
</geneLocation>
<evidence type="ECO:0000313" key="3">
    <source>
        <dbReference type="Proteomes" id="UP000195877"/>
    </source>
</evidence>
<evidence type="ECO:0000313" key="4">
    <source>
        <dbReference type="Proteomes" id="UP000195953"/>
    </source>
</evidence>
<accession>A0A1Y6HFH4</accession>
<gene>
    <name evidence="2" type="ORF">PD5205_04119</name>
    <name evidence="1" type="ORF">PD885_04130</name>
</gene>
<dbReference type="EMBL" id="LT853887">
    <property type="protein sequence ID" value="SMR06060.1"/>
    <property type="molecule type" value="Genomic_DNA"/>
</dbReference>
<dbReference type="Proteomes" id="UP000195953">
    <property type="component" value="Plasmid pPD5205-21"/>
</dbReference>
<geneLocation type="plasmid" evidence="1">
    <name>pPD885-27</name>
</geneLocation>
<protein>
    <recommendedName>
        <fullName evidence="5">Avirulence protein</fullName>
    </recommendedName>
</protein>